<keyword evidence="9" id="KW-0732">Signal</keyword>
<dbReference type="InterPro" id="IPR000743">
    <property type="entry name" value="Glyco_hydro_28"/>
</dbReference>
<evidence type="ECO:0000256" key="8">
    <source>
        <dbReference type="RuleBase" id="RU361169"/>
    </source>
</evidence>
<dbReference type="AlphaFoldDB" id="A0AAN7FHZ6"/>
<comment type="similarity">
    <text evidence="2 8">Belongs to the glycosyl hydrolase 28 family.</text>
</comment>
<keyword evidence="7" id="KW-0961">Cell wall biogenesis/degradation</keyword>
<protein>
    <recommendedName>
        <fullName evidence="12">Polygalacturonase</fullName>
    </recommendedName>
</protein>
<dbReference type="EMBL" id="JAXUIC010000005">
    <property type="protein sequence ID" value="KAK4590615.1"/>
    <property type="molecule type" value="Genomic_DNA"/>
</dbReference>
<name>A0AAN7FHZ6_QUERU</name>
<evidence type="ECO:0000256" key="2">
    <source>
        <dbReference type="ARBA" id="ARBA00008834"/>
    </source>
</evidence>
<gene>
    <name evidence="10" type="ORF">RGQ29_020965</name>
</gene>
<dbReference type="Pfam" id="PF00295">
    <property type="entry name" value="Glyco_hydro_28"/>
    <property type="match status" value="1"/>
</dbReference>
<dbReference type="GO" id="GO:0005975">
    <property type="term" value="P:carbohydrate metabolic process"/>
    <property type="evidence" value="ECO:0007669"/>
    <property type="project" value="InterPro"/>
</dbReference>
<dbReference type="PANTHER" id="PTHR31375">
    <property type="match status" value="1"/>
</dbReference>
<dbReference type="FunFam" id="2.160.20.10:FF:000004">
    <property type="entry name" value="Pectin lyase-like superfamily protein"/>
    <property type="match status" value="1"/>
</dbReference>
<dbReference type="InterPro" id="IPR006626">
    <property type="entry name" value="PbH1"/>
</dbReference>
<sequence>MGKNLSIATISLLLVLASTNAQQVFDVKSYGAQPNADITQALTKAWKAACAVAGSKVVISAGAYKLGLVTLLGPCKGAIEFNLQGTLQAPSDVASFNGKDGWVVFESINGLTVLGGGVFDGKGQQAWQKNKCNEDKNCNVLPINIRFNYVTNSIVQDITSKDSKFFHINLFECKKLQFQHVTITAPADSPNTDGIHMGSSSQITITNATIGTGDDCISIGDGNQDVTINQVTCGPGHGLSIGSLGKYQNEQPVSGIRVTGATLSNTDNGVRIKTWPSSPSGVASDIHFENIVMNNVANPIVIDQNYCPNSQCSNQSPSKVKISNVSFKKIRGTSSTKEAVNLICSKSVPCQQVVLSEIDLAYKGGGGSTTSTCANVQPAVSGKQNPPACSNKVI</sequence>
<keyword evidence="11" id="KW-1185">Reference proteome</keyword>
<evidence type="ECO:0000256" key="9">
    <source>
        <dbReference type="SAM" id="SignalP"/>
    </source>
</evidence>
<evidence type="ECO:0000256" key="1">
    <source>
        <dbReference type="ARBA" id="ARBA00004191"/>
    </source>
</evidence>
<dbReference type="InterPro" id="IPR011050">
    <property type="entry name" value="Pectin_lyase_fold/virulence"/>
</dbReference>
<evidence type="ECO:0000256" key="5">
    <source>
        <dbReference type="ARBA" id="ARBA00022801"/>
    </source>
</evidence>
<keyword evidence="3" id="KW-0134">Cell wall</keyword>
<dbReference type="SMART" id="SM00710">
    <property type="entry name" value="PbH1"/>
    <property type="match status" value="4"/>
</dbReference>
<evidence type="ECO:0000256" key="4">
    <source>
        <dbReference type="ARBA" id="ARBA00022525"/>
    </source>
</evidence>
<organism evidence="10 11">
    <name type="scientific">Quercus rubra</name>
    <name type="common">Northern red oak</name>
    <name type="synonym">Quercus borealis</name>
    <dbReference type="NCBI Taxonomy" id="3512"/>
    <lineage>
        <taxon>Eukaryota</taxon>
        <taxon>Viridiplantae</taxon>
        <taxon>Streptophyta</taxon>
        <taxon>Embryophyta</taxon>
        <taxon>Tracheophyta</taxon>
        <taxon>Spermatophyta</taxon>
        <taxon>Magnoliopsida</taxon>
        <taxon>eudicotyledons</taxon>
        <taxon>Gunneridae</taxon>
        <taxon>Pentapetalae</taxon>
        <taxon>rosids</taxon>
        <taxon>fabids</taxon>
        <taxon>Fagales</taxon>
        <taxon>Fagaceae</taxon>
        <taxon>Quercus</taxon>
    </lineage>
</organism>
<evidence type="ECO:0000313" key="10">
    <source>
        <dbReference type="EMBL" id="KAK4590615.1"/>
    </source>
</evidence>
<proteinExistence type="inferred from homology"/>
<dbReference type="GO" id="GO:0004650">
    <property type="term" value="F:polygalacturonase activity"/>
    <property type="evidence" value="ECO:0007669"/>
    <property type="project" value="InterPro"/>
</dbReference>
<comment type="caution">
    <text evidence="10">The sequence shown here is derived from an EMBL/GenBank/DDBJ whole genome shotgun (WGS) entry which is preliminary data.</text>
</comment>
<dbReference type="Gene3D" id="2.160.20.10">
    <property type="entry name" value="Single-stranded right-handed beta-helix, Pectin lyase-like"/>
    <property type="match status" value="1"/>
</dbReference>
<feature type="chain" id="PRO_5042997236" description="Polygalacturonase" evidence="9">
    <location>
        <begin position="22"/>
        <end position="394"/>
    </location>
</feature>
<keyword evidence="6 8" id="KW-0326">Glycosidase</keyword>
<evidence type="ECO:0000313" key="11">
    <source>
        <dbReference type="Proteomes" id="UP001324115"/>
    </source>
</evidence>
<keyword evidence="5 8" id="KW-0378">Hydrolase</keyword>
<reference evidence="10 11" key="1">
    <citation type="journal article" date="2023" name="G3 (Bethesda)">
        <title>A haplotype-resolved chromosome-scale genome for Quercus rubra L. provides insights into the genetics of adaptive traits for red oak species.</title>
        <authorList>
            <person name="Kapoor B."/>
            <person name="Jenkins J."/>
            <person name="Schmutz J."/>
            <person name="Zhebentyayeva T."/>
            <person name="Kuelheim C."/>
            <person name="Coggeshall M."/>
            <person name="Heim C."/>
            <person name="Lasky J.R."/>
            <person name="Leites L."/>
            <person name="Islam-Faridi N."/>
            <person name="Romero-Severson J."/>
            <person name="DeLeo V.L."/>
            <person name="Lucas S.M."/>
            <person name="Lazic D."/>
            <person name="Gailing O."/>
            <person name="Carlson J."/>
            <person name="Staton M."/>
        </authorList>
    </citation>
    <scope>NUCLEOTIDE SEQUENCE [LARGE SCALE GENOMIC DNA]</scope>
    <source>
        <strain evidence="10">Pseudo-F2</strain>
    </source>
</reference>
<keyword evidence="4" id="KW-0964">Secreted</keyword>
<comment type="subcellular location">
    <subcellularLocation>
        <location evidence="1">Secreted</location>
        <location evidence="1">Cell wall</location>
    </subcellularLocation>
</comment>
<evidence type="ECO:0000256" key="3">
    <source>
        <dbReference type="ARBA" id="ARBA00022512"/>
    </source>
</evidence>
<evidence type="ECO:0008006" key="12">
    <source>
        <dbReference type="Google" id="ProtNLM"/>
    </source>
</evidence>
<evidence type="ECO:0000256" key="7">
    <source>
        <dbReference type="ARBA" id="ARBA00023316"/>
    </source>
</evidence>
<evidence type="ECO:0000256" key="6">
    <source>
        <dbReference type="ARBA" id="ARBA00023295"/>
    </source>
</evidence>
<dbReference type="SUPFAM" id="SSF51126">
    <property type="entry name" value="Pectin lyase-like"/>
    <property type="match status" value="1"/>
</dbReference>
<accession>A0AAN7FHZ6</accession>
<dbReference type="Proteomes" id="UP001324115">
    <property type="component" value="Unassembled WGS sequence"/>
</dbReference>
<dbReference type="InterPro" id="IPR012334">
    <property type="entry name" value="Pectin_lyas_fold"/>
</dbReference>
<feature type="signal peptide" evidence="9">
    <location>
        <begin position="1"/>
        <end position="21"/>
    </location>
</feature>
<dbReference type="GO" id="GO:0071555">
    <property type="term" value="P:cell wall organization"/>
    <property type="evidence" value="ECO:0007669"/>
    <property type="project" value="UniProtKB-KW"/>
</dbReference>